<evidence type="ECO:0000313" key="1">
    <source>
        <dbReference type="EMBL" id="MBB5045060.1"/>
    </source>
</evidence>
<dbReference type="GO" id="GO:0008893">
    <property type="term" value="F:guanosine-3',5'-bis(diphosphate) 3'-diphosphatase activity"/>
    <property type="evidence" value="ECO:0007669"/>
    <property type="project" value="TreeGrafter"/>
</dbReference>
<dbReference type="EMBL" id="JACHIK010000026">
    <property type="protein sequence ID" value="MBB5045060.1"/>
    <property type="molecule type" value="Genomic_DNA"/>
</dbReference>
<dbReference type="Pfam" id="PF13328">
    <property type="entry name" value="HD_4"/>
    <property type="match status" value="1"/>
</dbReference>
<dbReference type="PANTHER" id="PTHR46246:SF1">
    <property type="entry name" value="GUANOSINE-3',5'-BIS(DIPHOSPHATE) 3'-PYROPHOSPHOHYDROLASE MESH1"/>
    <property type="match status" value="1"/>
</dbReference>
<evidence type="ECO:0000313" key="2">
    <source>
        <dbReference type="Proteomes" id="UP000535406"/>
    </source>
</evidence>
<proteinExistence type="predicted"/>
<name>A0A7W7YZK4_9HYPH</name>
<comment type="caution">
    <text evidence="1">The sequence shown here is derived from an EMBL/GenBank/DDBJ whole genome shotgun (WGS) entry which is preliminary data.</text>
</comment>
<accession>A0A7W7YZK4</accession>
<dbReference type="RefSeq" id="WP_184146917.1">
    <property type="nucleotide sequence ID" value="NZ_JACHIK010000026.1"/>
</dbReference>
<reference evidence="1 2" key="1">
    <citation type="submission" date="2020-08" db="EMBL/GenBank/DDBJ databases">
        <title>Genomic Encyclopedia of Type Strains, Phase IV (KMG-IV): sequencing the most valuable type-strain genomes for metagenomic binning, comparative biology and taxonomic classification.</title>
        <authorList>
            <person name="Goeker M."/>
        </authorList>
    </citation>
    <scope>NUCLEOTIDE SEQUENCE [LARGE SCALE GENOMIC DNA]</scope>
    <source>
        <strain evidence="1 2">DSM 21319</strain>
    </source>
</reference>
<gene>
    <name evidence="1" type="ORF">HNQ66_004488</name>
</gene>
<organism evidence="1 2">
    <name type="scientific">Shinella fusca</name>
    <dbReference type="NCBI Taxonomy" id="544480"/>
    <lineage>
        <taxon>Bacteria</taxon>
        <taxon>Pseudomonadati</taxon>
        <taxon>Pseudomonadota</taxon>
        <taxon>Alphaproteobacteria</taxon>
        <taxon>Hyphomicrobiales</taxon>
        <taxon>Rhizobiaceae</taxon>
        <taxon>Shinella</taxon>
    </lineage>
</organism>
<dbReference type="Gene3D" id="1.10.3210.10">
    <property type="entry name" value="Hypothetical protein af1432"/>
    <property type="match status" value="1"/>
</dbReference>
<protein>
    <submittedName>
        <fullName evidence="1">(P)ppGpp synthase/HD superfamily hydrolase</fullName>
    </submittedName>
</protein>
<dbReference type="Proteomes" id="UP000535406">
    <property type="component" value="Unassembled WGS sequence"/>
</dbReference>
<keyword evidence="1" id="KW-0378">Hydrolase</keyword>
<sequence>MTMLRDAITMAALAHDGQTDKIGAPYIFHPLRVASTFSDEMLQVIAVLHDVVEDTDTALSDIDARFPQAVVNAVEALTRRSEESYKKFIDRVALNPNARLVKIADIRDNLRPGRTPSSAV</sequence>
<dbReference type="PANTHER" id="PTHR46246">
    <property type="entry name" value="GUANOSINE-3',5'-BIS(DIPHOSPHATE) 3'-PYROPHOSPHOHYDROLASE MESH1"/>
    <property type="match status" value="1"/>
</dbReference>
<dbReference type="SUPFAM" id="SSF109604">
    <property type="entry name" value="HD-domain/PDEase-like"/>
    <property type="match status" value="1"/>
</dbReference>
<keyword evidence="2" id="KW-1185">Reference proteome</keyword>
<dbReference type="AlphaFoldDB" id="A0A7W7YZK4"/>
<dbReference type="InterPro" id="IPR052194">
    <property type="entry name" value="MESH1"/>
</dbReference>